<comment type="caution">
    <text evidence="9">The sequence shown here is derived from an EMBL/GenBank/DDBJ whole genome shotgun (WGS) entry which is preliminary data.</text>
</comment>
<keyword evidence="6" id="KW-0472">Membrane</keyword>
<sequence>MTGRRLLRTGGIAATVGVLAVTVALPAQPAHAAGCEPARVVREVPWAQRMLAPERVWPLSTGDGVTVAVLDSAVDTSHPQLRGRVSALVNYLGAPPTSCVPHGTSVASIINASRMADVGFQGLAPQARVLPVRVTDRGPDGAGQAADVTAFATAIRTAASRARVINISLVMRQDDPRVRAAIEDAIKADVVVVAAAGNGHPTNAGDTTVDPPVYPAAYPGVLGVGAINEDGTRLPESQVGAYVDIVAPGGKVLAATPGSGHIEVSGTSYAAPFVAATVALVRSARPQLSGPEVVNRIIATATPARNGPGFGAGIVDPYRAVTEEALFGGQAATLPGASVNQVDPVRQARTEHWQRLGHVSLLIGGLGLALVTALAFSAWLIRGGRRLRWRPTRASRPE</sequence>
<dbReference type="Gene3D" id="3.40.50.200">
    <property type="entry name" value="Peptidase S8/S53 domain"/>
    <property type="match status" value="1"/>
</dbReference>
<evidence type="ECO:0000256" key="5">
    <source>
        <dbReference type="PROSITE-ProRule" id="PRU01240"/>
    </source>
</evidence>
<dbReference type="Proteomes" id="UP001500655">
    <property type="component" value="Unassembled WGS sequence"/>
</dbReference>
<keyword evidence="10" id="KW-1185">Reference proteome</keyword>
<keyword evidence="3 5" id="KW-0378">Hydrolase</keyword>
<evidence type="ECO:0000313" key="9">
    <source>
        <dbReference type="EMBL" id="GAA1741439.1"/>
    </source>
</evidence>
<feature type="active site" description="Charge relay system" evidence="5">
    <location>
        <position position="71"/>
    </location>
</feature>
<evidence type="ECO:0000256" key="3">
    <source>
        <dbReference type="ARBA" id="ARBA00022801"/>
    </source>
</evidence>
<dbReference type="RefSeq" id="WP_344077364.1">
    <property type="nucleotide sequence ID" value="NZ_BAAALS010000004.1"/>
</dbReference>
<dbReference type="Pfam" id="PF00082">
    <property type="entry name" value="Peptidase_S8"/>
    <property type="match status" value="1"/>
</dbReference>
<dbReference type="SUPFAM" id="SSF52743">
    <property type="entry name" value="Subtilisin-like"/>
    <property type="match status" value="1"/>
</dbReference>
<dbReference type="InterPro" id="IPR050131">
    <property type="entry name" value="Peptidase_S8_subtilisin-like"/>
</dbReference>
<feature type="active site" description="Charge relay system" evidence="5">
    <location>
        <position position="268"/>
    </location>
</feature>
<dbReference type="InterPro" id="IPR015500">
    <property type="entry name" value="Peptidase_S8_subtilisin-rel"/>
</dbReference>
<reference evidence="10" key="1">
    <citation type="journal article" date="2019" name="Int. J. Syst. Evol. Microbiol.">
        <title>The Global Catalogue of Microorganisms (GCM) 10K type strain sequencing project: providing services to taxonomists for standard genome sequencing and annotation.</title>
        <authorList>
            <consortium name="The Broad Institute Genomics Platform"/>
            <consortium name="The Broad Institute Genome Sequencing Center for Infectious Disease"/>
            <person name="Wu L."/>
            <person name="Ma J."/>
        </authorList>
    </citation>
    <scope>NUCLEOTIDE SEQUENCE [LARGE SCALE GENOMIC DNA]</scope>
    <source>
        <strain evidence="10">JCM 13249</strain>
    </source>
</reference>
<dbReference type="EMBL" id="BAAALS010000004">
    <property type="protein sequence ID" value="GAA1741439.1"/>
    <property type="molecule type" value="Genomic_DNA"/>
</dbReference>
<accession>A0ABP4VZ36</accession>
<dbReference type="InterPro" id="IPR036852">
    <property type="entry name" value="Peptidase_S8/S53_dom_sf"/>
</dbReference>
<organism evidence="9 10">
    <name type="scientific">Luedemannella helvata</name>
    <dbReference type="NCBI Taxonomy" id="349315"/>
    <lineage>
        <taxon>Bacteria</taxon>
        <taxon>Bacillati</taxon>
        <taxon>Actinomycetota</taxon>
        <taxon>Actinomycetes</taxon>
        <taxon>Micromonosporales</taxon>
        <taxon>Micromonosporaceae</taxon>
        <taxon>Luedemannella</taxon>
    </lineage>
</organism>
<keyword evidence="7" id="KW-0732">Signal</keyword>
<protein>
    <submittedName>
        <fullName evidence="9">S8 family serine peptidase</fullName>
    </submittedName>
</protein>
<keyword evidence="2 5" id="KW-0645">Protease</keyword>
<feature type="active site" description="Charge relay system" evidence="5">
    <location>
        <position position="102"/>
    </location>
</feature>
<evidence type="ECO:0000259" key="8">
    <source>
        <dbReference type="Pfam" id="PF00082"/>
    </source>
</evidence>
<evidence type="ECO:0000256" key="7">
    <source>
        <dbReference type="SAM" id="SignalP"/>
    </source>
</evidence>
<feature type="chain" id="PRO_5047121724" evidence="7">
    <location>
        <begin position="33"/>
        <end position="398"/>
    </location>
</feature>
<comment type="similarity">
    <text evidence="1 5">Belongs to the peptidase S8 family.</text>
</comment>
<dbReference type="PROSITE" id="PS51892">
    <property type="entry name" value="SUBTILASE"/>
    <property type="match status" value="1"/>
</dbReference>
<evidence type="ECO:0000256" key="1">
    <source>
        <dbReference type="ARBA" id="ARBA00011073"/>
    </source>
</evidence>
<feature type="signal peptide" evidence="7">
    <location>
        <begin position="1"/>
        <end position="32"/>
    </location>
</feature>
<evidence type="ECO:0000256" key="6">
    <source>
        <dbReference type="SAM" id="Phobius"/>
    </source>
</evidence>
<keyword evidence="6" id="KW-0812">Transmembrane</keyword>
<feature type="transmembrane region" description="Helical" evidence="6">
    <location>
        <begin position="359"/>
        <end position="381"/>
    </location>
</feature>
<keyword evidence="4 5" id="KW-0720">Serine protease</keyword>
<feature type="domain" description="Peptidase S8/S53" evidence="8">
    <location>
        <begin position="62"/>
        <end position="305"/>
    </location>
</feature>
<proteinExistence type="inferred from homology"/>
<keyword evidence="6" id="KW-1133">Transmembrane helix</keyword>
<evidence type="ECO:0000313" key="10">
    <source>
        <dbReference type="Proteomes" id="UP001500655"/>
    </source>
</evidence>
<evidence type="ECO:0000256" key="4">
    <source>
        <dbReference type="ARBA" id="ARBA00022825"/>
    </source>
</evidence>
<evidence type="ECO:0000256" key="2">
    <source>
        <dbReference type="ARBA" id="ARBA00022670"/>
    </source>
</evidence>
<dbReference type="InterPro" id="IPR023828">
    <property type="entry name" value="Peptidase_S8_Ser-AS"/>
</dbReference>
<dbReference type="PROSITE" id="PS00138">
    <property type="entry name" value="SUBTILASE_SER"/>
    <property type="match status" value="1"/>
</dbReference>
<dbReference type="PANTHER" id="PTHR43806:SF11">
    <property type="entry name" value="CEREVISIN-RELATED"/>
    <property type="match status" value="1"/>
</dbReference>
<name>A0ABP4VZ36_9ACTN</name>
<dbReference type="InterPro" id="IPR000209">
    <property type="entry name" value="Peptidase_S8/S53_dom"/>
</dbReference>
<dbReference type="PRINTS" id="PR00723">
    <property type="entry name" value="SUBTILISIN"/>
</dbReference>
<dbReference type="PANTHER" id="PTHR43806">
    <property type="entry name" value="PEPTIDASE S8"/>
    <property type="match status" value="1"/>
</dbReference>
<gene>
    <name evidence="9" type="ORF">GCM10009681_10220</name>
</gene>